<evidence type="ECO:0000313" key="1">
    <source>
        <dbReference type="EMBL" id="CDH60479.1"/>
    </source>
</evidence>
<evidence type="ECO:0000313" key="2">
    <source>
        <dbReference type="Proteomes" id="UP000027586"/>
    </source>
</evidence>
<reference evidence="1" key="1">
    <citation type="submission" date="2013-08" db="EMBL/GenBank/DDBJ databases">
        <title>Gene expansion shapes genome architecture in the human pathogen Lichtheimia corymbifera: an evolutionary genomics analysis in the ancient terrestrial Mucorales (Mucoromycotina).</title>
        <authorList>
            <person name="Schwartze V.U."/>
            <person name="Winter S."/>
            <person name="Shelest E."/>
            <person name="Marcet-Houben M."/>
            <person name="Horn F."/>
            <person name="Wehner S."/>
            <person name="Hoffmann K."/>
            <person name="Riege K."/>
            <person name="Sammeth M."/>
            <person name="Nowrousian M."/>
            <person name="Valiante V."/>
            <person name="Linde J."/>
            <person name="Jacobsen I.D."/>
            <person name="Marz M."/>
            <person name="Brakhage A.A."/>
            <person name="Gabaldon T."/>
            <person name="Bocker S."/>
            <person name="Voigt K."/>
        </authorList>
    </citation>
    <scope>NUCLEOTIDE SEQUENCE [LARGE SCALE GENOMIC DNA]</scope>
    <source>
        <strain evidence="1">FSU 9682</strain>
    </source>
</reference>
<comment type="caution">
    <text evidence="1">The sequence shown here is derived from an EMBL/GenBank/DDBJ whole genome shotgun (WGS) entry which is preliminary data.</text>
</comment>
<dbReference type="Proteomes" id="UP000027586">
    <property type="component" value="Unassembled WGS sequence"/>
</dbReference>
<keyword evidence="2" id="KW-1185">Reference proteome</keyword>
<dbReference type="VEuPathDB" id="FungiDB:LCOR_11264.1"/>
<name>A0A068SDX5_9FUNG</name>
<proteinExistence type="predicted"/>
<protein>
    <submittedName>
        <fullName evidence="1">Uncharacterized protein</fullName>
    </submittedName>
</protein>
<dbReference type="AlphaFoldDB" id="A0A068SDX5"/>
<sequence>MMEDDDDIKQFLDLYHLSFTLNNINQRTKAKHHTWHTCLDAIELTPPANTMPTPGECSMAGYVKLTDLGLMKNPQLLQSALVCVDHSM</sequence>
<accession>A0A068SDX5</accession>
<dbReference type="EMBL" id="CBTN010000094">
    <property type="protein sequence ID" value="CDH60479.1"/>
    <property type="molecule type" value="Genomic_DNA"/>
</dbReference>
<organism evidence="1 2">
    <name type="scientific">Lichtheimia corymbifera JMRC:FSU:9682</name>
    <dbReference type="NCBI Taxonomy" id="1263082"/>
    <lineage>
        <taxon>Eukaryota</taxon>
        <taxon>Fungi</taxon>
        <taxon>Fungi incertae sedis</taxon>
        <taxon>Mucoromycota</taxon>
        <taxon>Mucoromycotina</taxon>
        <taxon>Mucoromycetes</taxon>
        <taxon>Mucorales</taxon>
        <taxon>Lichtheimiaceae</taxon>
        <taxon>Lichtheimia</taxon>
    </lineage>
</organism>
<gene>
    <name evidence="1" type="ORF">LCOR_11264.1</name>
</gene>